<evidence type="ECO:0000313" key="2">
    <source>
        <dbReference type="Proteomes" id="UP000001261"/>
    </source>
</evidence>
<dbReference type="AlphaFoldDB" id="A0A0D8JS04"/>
<name>A0A0D8JS04_COCIM</name>
<proteinExistence type="predicted"/>
<evidence type="ECO:0000313" key="1">
    <source>
        <dbReference type="EMBL" id="KJF60077.1"/>
    </source>
</evidence>
<accession>A0A0D8JS04</accession>
<reference evidence="2" key="2">
    <citation type="journal article" date="2010" name="Genome Res.">
        <title>Population genomic sequencing of Coccidioides fungi reveals recent hybridization and transposon control.</title>
        <authorList>
            <person name="Neafsey D.E."/>
            <person name="Barker B.M."/>
            <person name="Sharpton T.J."/>
            <person name="Stajich J.E."/>
            <person name="Park D.J."/>
            <person name="Whiston E."/>
            <person name="Hung C.-Y."/>
            <person name="McMahan C."/>
            <person name="White J."/>
            <person name="Sykes S."/>
            <person name="Heiman D."/>
            <person name="Young S."/>
            <person name="Zeng Q."/>
            <person name="Abouelleil A."/>
            <person name="Aftuck L."/>
            <person name="Bessette D."/>
            <person name="Brown A."/>
            <person name="FitzGerald M."/>
            <person name="Lui A."/>
            <person name="Macdonald J.P."/>
            <person name="Priest M."/>
            <person name="Orbach M.J."/>
            <person name="Galgiani J.N."/>
            <person name="Kirkland T.N."/>
            <person name="Cole G.T."/>
            <person name="Birren B.W."/>
            <person name="Henn M.R."/>
            <person name="Taylor J.W."/>
            <person name="Rounsley S.D."/>
        </authorList>
    </citation>
    <scope>GENOME REANNOTATION</scope>
    <source>
        <strain evidence="2">RS</strain>
    </source>
</reference>
<dbReference type="KEGG" id="cim:CIMG_10860"/>
<dbReference type="RefSeq" id="XP_012214347.1">
    <property type="nucleotide sequence ID" value="XM_012358924.1"/>
</dbReference>
<dbReference type="EMBL" id="GG704911">
    <property type="protein sequence ID" value="KJF60077.1"/>
    <property type="molecule type" value="Genomic_DNA"/>
</dbReference>
<dbReference type="Proteomes" id="UP000001261">
    <property type="component" value="Unassembled WGS sequence"/>
</dbReference>
<sequence length="65" mass="7877">MTSQVTFSLGRLHQMMPTRDNRIYILQILDLRIHWPMMMCEKYKKVFCLEETGSARCLRTLEHKF</sequence>
<dbReference type="InParanoid" id="A0A0D8JS04"/>
<gene>
    <name evidence="1" type="ORF">CIMG_10860</name>
</gene>
<keyword evidence="2" id="KW-1185">Reference proteome</keyword>
<organism evidence="1 2">
    <name type="scientific">Coccidioides immitis (strain RS)</name>
    <name type="common">Valley fever fungus</name>
    <dbReference type="NCBI Taxonomy" id="246410"/>
    <lineage>
        <taxon>Eukaryota</taxon>
        <taxon>Fungi</taxon>
        <taxon>Dikarya</taxon>
        <taxon>Ascomycota</taxon>
        <taxon>Pezizomycotina</taxon>
        <taxon>Eurotiomycetes</taxon>
        <taxon>Eurotiomycetidae</taxon>
        <taxon>Onygenales</taxon>
        <taxon>Onygenaceae</taxon>
        <taxon>Coccidioides</taxon>
    </lineage>
</organism>
<dbReference type="VEuPathDB" id="FungiDB:CIMG_10860"/>
<dbReference type="GeneID" id="24163460"/>
<protein>
    <submittedName>
        <fullName evidence="1">Uncharacterized protein</fullName>
    </submittedName>
</protein>
<reference evidence="2" key="1">
    <citation type="journal article" date="2009" name="Genome Res.">
        <title>Comparative genomic analyses of the human fungal pathogens Coccidioides and their relatives.</title>
        <authorList>
            <person name="Sharpton T.J."/>
            <person name="Stajich J.E."/>
            <person name="Rounsley S.D."/>
            <person name="Gardner M.J."/>
            <person name="Wortman J.R."/>
            <person name="Jordar V.S."/>
            <person name="Maiti R."/>
            <person name="Kodira C.D."/>
            <person name="Neafsey D.E."/>
            <person name="Zeng Q."/>
            <person name="Hung C.-Y."/>
            <person name="McMahan C."/>
            <person name="Muszewska A."/>
            <person name="Grynberg M."/>
            <person name="Mandel M.A."/>
            <person name="Kellner E.M."/>
            <person name="Barker B.M."/>
            <person name="Galgiani J.N."/>
            <person name="Orbach M.J."/>
            <person name="Kirkland T.N."/>
            <person name="Cole G.T."/>
            <person name="Henn M.R."/>
            <person name="Birren B.W."/>
            <person name="Taylor J.W."/>
        </authorList>
    </citation>
    <scope>NUCLEOTIDE SEQUENCE [LARGE SCALE GENOMIC DNA]</scope>
    <source>
        <strain evidence="2">RS</strain>
    </source>
</reference>